<comment type="caution">
    <text evidence="1">The sequence shown here is derived from an EMBL/GenBank/DDBJ whole genome shotgun (WGS) entry which is preliminary data.</text>
</comment>
<dbReference type="EMBL" id="JQIF01000023">
    <property type="protein sequence ID" value="KGJ54058.1"/>
    <property type="molecule type" value="Genomic_DNA"/>
</dbReference>
<dbReference type="AlphaFoldDB" id="A0A099IAW2"/>
<dbReference type="RefSeq" id="WP_008729080.1">
    <property type="nucleotide sequence ID" value="NZ_BAABXQ010000006.1"/>
</dbReference>
<sequence length="127" mass="14393">MKAIEIINILKREYSDGFSGYIGFRKPTDDESYNIGDQCRNSYDWDYEYDLSSYNTENPIELDGTCATGTYIEDDEDAESIITEMMESNFNTYAGNEQIVVFGQSAEYGADENEVIIKNATVIAIIK</sequence>
<organism evidence="1 2">
    <name type="scientific">Clostridium innocuum</name>
    <dbReference type="NCBI Taxonomy" id="1522"/>
    <lineage>
        <taxon>Bacteria</taxon>
        <taxon>Bacillati</taxon>
        <taxon>Bacillota</taxon>
        <taxon>Clostridia</taxon>
        <taxon>Eubacteriales</taxon>
        <taxon>Clostridiaceae</taxon>
        <taxon>Clostridium</taxon>
    </lineage>
</organism>
<gene>
    <name evidence="1" type="ORF">CIAN88_05810</name>
</gene>
<name>A0A099IAW2_CLOIN</name>
<evidence type="ECO:0000313" key="1">
    <source>
        <dbReference type="EMBL" id="KGJ54058.1"/>
    </source>
</evidence>
<accession>A0A099IAW2</accession>
<proteinExistence type="predicted"/>
<evidence type="ECO:0000313" key="2">
    <source>
        <dbReference type="Proteomes" id="UP000030008"/>
    </source>
</evidence>
<dbReference type="Proteomes" id="UP000030008">
    <property type="component" value="Unassembled WGS sequence"/>
</dbReference>
<reference evidence="1 2" key="1">
    <citation type="submission" date="2014-08" db="EMBL/GenBank/DDBJ databases">
        <title>Clostridium innocuum, an unnegligible vancomycin-resistant pathogen causing extra-intestinal infections.</title>
        <authorList>
            <person name="Feng Y."/>
            <person name="Chiu C.-H."/>
        </authorList>
    </citation>
    <scope>NUCLEOTIDE SEQUENCE [LARGE SCALE GENOMIC DNA]</scope>
    <source>
        <strain evidence="1 2">AN88</strain>
    </source>
</reference>
<protein>
    <submittedName>
        <fullName evidence="1">Uncharacterized protein</fullName>
    </submittedName>
</protein>